<dbReference type="SUPFAM" id="SSF161098">
    <property type="entry name" value="MetI-like"/>
    <property type="match status" value="1"/>
</dbReference>
<feature type="compositionally biased region" description="Low complexity" evidence="8">
    <location>
        <begin position="8"/>
        <end position="23"/>
    </location>
</feature>
<dbReference type="Pfam" id="PF12911">
    <property type="entry name" value="OppC_N"/>
    <property type="match status" value="1"/>
</dbReference>
<dbReference type="Pfam" id="PF00528">
    <property type="entry name" value="BPD_transp_1"/>
    <property type="match status" value="1"/>
</dbReference>
<keyword evidence="3" id="KW-1003">Cell membrane</keyword>
<dbReference type="InterPro" id="IPR035906">
    <property type="entry name" value="MetI-like_sf"/>
</dbReference>
<feature type="compositionally biased region" description="Pro residues" evidence="8">
    <location>
        <begin position="24"/>
        <end position="43"/>
    </location>
</feature>
<evidence type="ECO:0000256" key="3">
    <source>
        <dbReference type="ARBA" id="ARBA00022475"/>
    </source>
</evidence>
<dbReference type="RefSeq" id="WP_354643429.1">
    <property type="nucleotide sequence ID" value="NZ_CP159872.1"/>
</dbReference>
<feature type="domain" description="ABC transmembrane type-1" evidence="9">
    <location>
        <begin position="133"/>
        <end position="324"/>
    </location>
</feature>
<protein>
    <submittedName>
        <fullName evidence="10">ABC transporter permease</fullName>
    </submittedName>
</protein>
<feature type="region of interest" description="Disordered" evidence="8">
    <location>
        <begin position="1"/>
        <end position="44"/>
    </location>
</feature>
<sequence length="338" mass="34987">MTAPLHPAAAGEAGAADGSTAPAAPAPPPASPTTAPTAPPPASPWALARHRLRRNRAGLTGLGIIAFFVLAALLAPVVTAISGKGPADLDKKAVNPYLGGLPRGSLGGISADHWLGVEPLLGRDILARLLYGAQISLLVAFSAALLTTLAGVLLGITAGYFGGRTDAVISRFMDVMMSFPSLIFMIALLSVARDVNRILLLIGVLSAFGWPFIARVIRGQTLSLRHREYVEAARASGTSSGRILLTEILPNLTGTVIVYVTLAIPGLIGAEAALTFLGVGIRPPTPSWGQMIADSVLYYKVDPMFFVLPSACLFLVVLGFTLLGDALRDALDPKGGGA</sequence>
<dbReference type="InterPro" id="IPR050366">
    <property type="entry name" value="BP-dependent_transpt_permease"/>
</dbReference>
<comment type="similarity">
    <text evidence="7">Belongs to the binding-protein-dependent transport system permease family.</text>
</comment>
<dbReference type="GO" id="GO:0055085">
    <property type="term" value="P:transmembrane transport"/>
    <property type="evidence" value="ECO:0007669"/>
    <property type="project" value="InterPro"/>
</dbReference>
<evidence type="ECO:0000313" key="10">
    <source>
        <dbReference type="EMBL" id="XCM82497.1"/>
    </source>
</evidence>
<dbReference type="InterPro" id="IPR000515">
    <property type="entry name" value="MetI-like"/>
</dbReference>
<feature type="transmembrane region" description="Helical" evidence="7">
    <location>
        <begin position="135"/>
        <end position="160"/>
    </location>
</feature>
<dbReference type="Gene3D" id="1.10.3720.10">
    <property type="entry name" value="MetI-like"/>
    <property type="match status" value="1"/>
</dbReference>
<reference evidence="10" key="1">
    <citation type="submission" date="2024-06" db="EMBL/GenBank/DDBJ databases">
        <title>The genome sequences of Kitasatospora sp. strain HUAS MG31.</title>
        <authorList>
            <person name="Mo P."/>
        </authorList>
    </citation>
    <scope>NUCLEOTIDE SEQUENCE</scope>
    <source>
        <strain evidence="10">HUAS MG31</strain>
    </source>
</reference>
<evidence type="ECO:0000256" key="4">
    <source>
        <dbReference type="ARBA" id="ARBA00022692"/>
    </source>
</evidence>
<feature type="transmembrane region" description="Helical" evidence="7">
    <location>
        <begin position="172"/>
        <end position="192"/>
    </location>
</feature>
<name>A0AAU8K5F4_9ACTN</name>
<keyword evidence="6 7" id="KW-0472">Membrane</keyword>
<dbReference type="AlphaFoldDB" id="A0AAU8K5F4"/>
<accession>A0AAU8K5F4</accession>
<dbReference type="CDD" id="cd06261">
    <property type="entry name" value="TM_PBP2"/>
    <property type="match status" value="1"/>
</dbReference>
<feature type="transmembrane region" description="Helical" evidence="7">
    <location>
        <begin position="256"/>
        <end position="281"/>
    </location>
</feature>
<evidence type="ECO:0000256" key="6">
    <source>
        <dbReference type="ARBA" id="ARBA00023136"/>
    </source>
</evidence>
<dbReference type="EMBL" id="CP159872">
    <property type="protein sequence ID" value="XCM82497.1"/>
    <property type="molecule type" value="Genomic_DNA"/>
</dbReference>
<evidence type="ECO:0000256" key="2">
    <source>
        <dbReference type="ARBA" id="ARBA00022448"/>
    </source>
</evidence>
<dbReference type="PROSITE" id="PS50928">
    <property type="entry name" value="ABC_TM1"/>
    <property type="match status" value="1"/>
</dbReference>
<keyword evidence="2 7" id="KW-0813">Transport</keyword>
<feature type="transmembrane region" description="Helical" evidence="7">
    <location>
        <begin position="59"/>
        <end position="81"/>
    </location>
</feature>
<evidence type="ECO:0000256" key="1">
    <source>
        <dbReference type="ARBA" id="ARBA00004651"/>
    </source>
</evidence>
<comment type="subcellular location">
    <subcellularLocation>
        <location evidence="1 7">Cell membrane</location>
        <topology evidence="1 7">Multi-pass membrane protein</topology>
    </subcellularLocation>
</comment>
<keyword evidence="4 7" id="KW-0812">Transmembrane</keyword>
<dbReference type="GO" id="GO:0005886">
    <property type="term" value="C:plasma membrane"/>
    <property type="evidence" value="ECO:0007669"/>
    <property type="project" value="UniProtKB-SubCell"/>
</dbReference>
<evidence type="ECO:0000256" key="7">
    <source>
        <dbReference type="RuleBase" id="RU363032"/>
    </source>
</evidence>
<evidence type="ECO:0000259" key="9">
    <source>
        <dbReference type="PROSITE" id="PS50928"/>
    </source>
</evidence>
<proteinExistence type="inferred from homology"/>
<evidence type="ECO:0000256" key="8">
    <source>
        <dbReference type="SAM" id="MobiDB-lite"/>
    </source>
</evidence>
<evidence type="ECO:0000256" key="5">
    <source>
        <dbReference type="ARBA" id="ARBA00022989"/>
    </source>
</evidence>
<gene>
    <name evidence="10" type="ORF">ABWK59_28080</name>
</gene>
<dbReference type="PANTHER" id="PTHR43386">
    <property type="entry name" value="OLIGOPEPTIDE TRANSPORT SYSTEM PERMEASE PROTEIN APPC"/>
    <property type="match status" value="1"/>
</dbReference>
<dbReference type="InterPro" id="IPR025966">
    <property type="entry name" value="OppC_N"/>
</dbReference>
<organism evidence="10">
    <name type="scientific">Kitasatospora camelliae</name>
    <dbReference type="NCBI Taxonomy" id="3156397"/>
    <lineage>
        <taxon>Bacteria</taxon>
        <taxon>Bacillati</taxon>
        <taxon>Actinomycetota</taxon>
        <taxon>Actinomycetes</taxon>
        <taxon>Kitasatosporales</taxon>
        <taxon>Streptomycetaceae</taxon>
        <taxon>Kitasatospora</taxon>
    </lineage>
</organism>
<dbReference type="PANTHER" id="PTHR43386:SF1">
    <property type="entry name" value="D,D-DIPEPTIDE TRANSPORT SYSTEM PERMEASE PROTEIN DDPC-RELATED"/>
    <property type="match status" value="1"/>
</dbReference>
<feature type="transmembrane region" description="Helical" evidence="7">
    <location>
        <begin position="304"/>
        <end position="324"/>
    </location>
</feature>
<dbReference type="KEGG" id="kcm:ABWK59_28080"/>
<feature type="transmembrane region" description="Helical" evidence="7">
    <location>
        <begin position="198"/>
        <end position="217"/>
    </location>
</feature>
<keyword evidence="5 7" id="KW-1133">Transmembrane helix</keyword>